<accession>A0A445MC46</accession>
<dbReference type="AlphaFoldDB" id="A0A445MC46"/>
<gene>
    <name evidence="2" type="ORF">BHM03_00007135</name>
</gene>
<feature type="compositionally biased region" description="Polar residues" evidence="1">
    <location>
        <begin position="13"/>
        <end position="25"/>
    </location>
</feature>
<organism evidence="2">
    <name type="scientific">Ensete ventricosum</name>
    <name type="common">Abyssinian banana</name>
    <name type="synonym">Musa ensete</name>
    <dbReference type="NCBI Taxonomy" id="4639"/>
    <lineage>
        <taxon>Eukaryota</taxon>
        <taxon>Viridiplantae</taxon>
        <taxon>Streptophyta</taxon>
        <taxon>Embryophyta</taxon>
        <taxon>Tracheophyta</taxon>
        <taxon>Spermatophyta</taxon>
        <taxon>Magnoliopsida</taxon>
        <taxon>Liliopsida</taxon>
        <taxon>Zingiberales</taxon>
        <taxon>Musaceae</taxon>
        <taxon>Ensete</taxon>
    </lineage>
</organism>
<reference evidence="2" key="1">
    <citation type="journal article" date="2018" name="Data Brief">
        <title>Genome sequence data from 17 accessions of Ensete ventricosum, a staple food crop for millions in Ethiopia.</title>
        <authorList>
            <person name="Yemataw Z."/>
            <person name="Muzemil S."/>
            <person name="Ambachew D."/>
            <person name="Tripathi L."/>
            <person name="Tesfaye K."/>
            <person name="Chala A."/>
            <person name="Farbos A."/>
            <person name="O'Neill P."/>
            <person name="Moore K."/>
            <person name="Grant M."/>
            <person name="Studholme D.J."/>
        </authorList>
    </citation>
    <scope>NUCLEOTIDE SEQUENCE [LARGE SCALE GENOMIC DNA]</scope>
    <source>
        <tissue evidence="2">Leaf</tissue>
    </source>
</reference>
<proteinExistence type="predicted"/>
<feature type="non-terminal residue" evidence="2">
    <location>
        <position position="121"/>
    </location>
</feature>
<sequence>MRIQWKPIKRTKLQSTGTVGVQRSPPTVARDREKKRKERMRGRNRSPSSGDWVAEPGGGRQLRRRERESALRHRSEAIKRGIWVARGHREACFARPRLPSPFGGNDDNDLLALRLVPDWDS</sequence>
<feature type="region of interest" description="Disordered" evidence="1">
    <location>
        <begin position="1"/>
        <end position="72"/>
    </location>
</feature>
<evidence type="ECO:0000256" key="1">
    <source>
        <dbReference type="SAM" id="MobiDB-lite"/>
    </source>
</evidence>
<protein>
    <submittedName>
        <fullName evidence="2">Uncharacterized protein</fullName>
    </submittedName>
</protein>
<dbReference type="Proteomes" id="UP000290560">
    <property type="component" value="Unassembled WGS sequence"/>
</dbReference>
<name>A0A445MC46_ENSVE</name>
<feature type="compositionally biased region" description="Basic residues" evidence="1">
    <location>
        <begin position="33"/>
        <end position="44"/>
    </location>
</feature>
<evidence type="ECO:0000313" key="2">
    <source>
        <dbReference type="EMBL" id="RZR71758.1"/>
    </source>
</evidence>
<dbReference type="EMBL" id="KV875580">
    <property type="protein sequence ID" value="RZR71758.1"/>
    <property type="molecule type" value="Genomic_DNA"/>
</dbReference>